<evidence type="ECO:0000313" key="2">
    <source>
        <dbReference type="Proteomes" id="UP000265801"/>
    </source>
</evidence>
<proteinExistence type="predicted"/>
<dbReference type="EMBL" id="QXIR01000054">
    <property type="protein sequence ID" value="RIW27456.1"/>
    <property type="molecule type" value="Genomic_DNA"/>
</dbReference>
<accession>A0A3A1QQV6</accession>
<comment type="caution">
    <text evidence="1">The sequence shown here is derived from an EMBL/GenBank/DDBJ whole genome shotgun (WGS) entry which is preliminary data.</text>
</comment>
<reference evidence="1 2" key="1">
    <citation type="submission" date="2018-09" db="EMBL/GenBank/DDBJ databases">
        <title>Bacillus saliacetes sp. nov., isolated from Thai shrimp paste (Ka-pi).</title>
        <authorList>
            <person name="Daroonpunt R."/>
            <person name="Tanasupawat S."/>
            <person name="Yiamsombut S."/>
        </authorList>
    </citation>
    <scope>NUCLEOTIDE SEQUENCE [LARGE SCALE GENOMIC DNA]</scope>
    <source>
        <strain evidence="1 2">SKP7-4</strain>
    </source>
</reference>
<name>A0A3A1QQV6_9BACI</name>
<evidence type="ECO:0000313" key="1">
    <source>
        <dbReference type="EMBL" id="RIW27456.1"/>
    </source>
</evidence>
<organism evidence="1 2">
    <name type="scientific">Bacillus salacetis</name>
    <dbReference type="NCBI Taxonomy" id="2315464"/>
    <lineage>
        <taxon>Bacteria</taxon>
        <taxon>Bacillati</taxon>
        <taxon>Bacillota</taxon>
        <taxon>Bacilli</taxon>
        <taxon>Bacillales</taxon>
        <taxon>Bacillaceae</taxon>
        <taxon>Bacillus</taxon>
    </lineage>
</organism>
<keyword evidence="2" id="KW-1185">Reference proteome</keyword>
<gene>
    <name evidence="1" type="ORF">D3H55_22890</name>
</gene>
<dbReference type="Proteomes" id="UP000265801">
    <property type="component" value="Unassembled WGS sequence"/>
</dbReference>
<protein>
    <submittedName>
        <fullName evidence="1">Uncharacterized protein</fullName>
    </submittedName>
</protein>
<dbReference type="AlphaFoldDB" id="A0A3A1QQV6"/>
<sequence length="85" mass="9786">MGICTGNFSESNHNGEPLYKRLFSHILLLSEKSQLPDFPPLYKGFTSEKERAALFFPSHRGFYDNLQGYYLIILNSNKVNEKSLI</sequence>